<evidence type="ECO:0000256" key="4">
    <source>
        <dbReference type="ARBA" id="ARBA00022525"/>
    </source>
</evidence>
<dbReference type="Proteomes" id="UP001501565">
    <property type="component" value="Unassembled WGS sequence"/>
</dbReference>
<keyword evidence="5 9" id="KW-0732">Signal</keyword>
<dbReference type="Pfam" id="PF00041">
    <property type="entry name" value="fn3"/>
    <property type="match status" value="1"/>
</dbReference>
<comment type="subcellular location">
    <subcellularLocation>
        <location evidence="1">Cell membrane</location>
    </subcellularLocation>
    <subcellularLocation>
        <location evidence="2">Secreted</location>
    </subcellularLocation>
</comment>
<dbReference type="SMART" id="SM00060">
    <property type="entry name" value="FN3"/>
    <property type="match status" value="1"/>
</dbReference>
<keyword evidence="7" id="KW-0472">Membrane</keyword>
<sequence>MILIPHIKQVSFFFLVALAWHSGVLASQAPENAVTWSEDFQSLNQWQGTGQSVSGGILALSSGASKLTTQLQPLDDLPTTVRFYAKPAENTPAYANLNVLFYTDDAGNKTSETLSLALTGASRKYYKVSQGSTNLYYSGNGKGLLTGPDQWNEIALVFAQQSLTIYVDDEQVNQLNLDDFNSAPTPAHLTLYARSGDWLFDWIKVEGGTTPPSGGDSDNDGVPDSEDAFPNNPDYQYDTDQDGMPDQYEVNHGFDPNSADGSADADGDGLSNLQEFENGTDPNTPDNLPPPPPTQLTASGIDANTVSLSWQAPSEAGVTGYHVYRNGSQVASTDNTTFEDINLAPETTYTYQVSSYNHAGQTSELSPSVEATTHTQTDPFEDVLPNDPDGPQIQRIPDQVHAQSGTTYTYQPSLDSQESNLHWSKAYGPDAMTVDPLTGAVAWQIPADLASESFHLGVRATNDQGSNLETWVLTIGSGRVLYMGALESLNNLTSALSVMSAGGTLIIRNGVYSGSQNRMGDFGNRKRVGPPSGTSQAFTTVLAEDPGKVIFDSQGDPDFIPFHIVGTSVHPDWGHVSSAESYDDRRYIAIKGMVAKDPAAAGIRLDNVDHIKLVDMGVSDSGRSSGAAVANVYISRSQYVLTEGLYLWGRGRYKLQFYKSSEVIARRTVARMDEYHGDLPLGGLVAYCTKNAHFQNNIVLDGNARRFWTNTKNLINIFAVPATGCGDYPENIRFERSIGLNTHQGLMATWADSQDNQLPTVWQDIIGWDLEPSKYHHGEGFHIPILSAPGPSQSNNITLSHINFYDNSHFLYSRNRSSYLSNNLFYNLGFRNGSLVDQGDLLRNTRGDQTLGLNYTNIFGFLGELDANSLGDVYSNNQTELDPQFESILQLPENSPLRTMGENGSRLGAEVLKFIGESGKFYGEPGYQQDTGLSMWPFPHETLIQNHFRNYRYTGATVHDDGTAGAIDTLFGARGFAACDETAEHLLQRTPSYHCNQEKLSLDNRNPISLTSYIWEYLGQPCPVEKCGFIDSAPQPSAPGPYNIDQYVKVTEPAQLTSNADLSGITYNRELDQYITLHNGDKFMNVFDQNLNFIRQMNNGRNGNDHEDIVFIGEQSGLHEYAIVDEYGRMFLGAVEPGQDIRYGDFQMITYAEPPQVRNNGGEGVAYNPNTDTFYICIEGQVSPSPMAVYQFKRPDTTEDVSYQDPELTVTALFDAETLRPDIGDISSCFYNPRHNTLLIMSHVSEKIVEVNLNGEILRQLNIDEGFLDNNQGSQFEGMTFNEDFTQLVIVSEDFHYSLYEYQP</sequence>
<keyword evidence="6" id="KW-0106">Calcium</keyword>
<feature type="region of interest" description="Disordered" evidence="8">
    <location>
        <begin position="209"/>
        <end position="299"/>
    </location>
</feature>
<evidence type="ECO:0000256" key="7">
    <source>
        <dbReference type="ARBA" id="ARBA00023136"/>
    </source>
</evidence>
<dbReference type="InterPro" id="IPR059100">
    <property type="entry name" value="TSP3_bac"/>
</dbReference>
<dbReference type="InterPro" id="IPR003961">
    <property type="entry name" value="FN3_dom"/>
</dbReference>
<dbReference type="SUPFAM" id="SSF51126">
    <property type="entry name" value="Pectin lyase-like"/>
    <property type="match status" value="1"/>
</dbReference>
<reference evidence="12" key="1">
    <citation type="journal article" date="2019" name="Int. J. Syst. Evol. Microbiol.">
        <title>The Global Catalogue of Microorganisms (GCM) 10K type strain sequencing project: providing services to taxonomists for standard genome sequencing and annotation.</title>
        <authorList>
            <consortium name="The Broad Institute Genomics Platform"/>
            <consortium name="The Broad Institute Genome Sequencing Center for Infectious Disease"/>
            <person name="Wu L."/>
            <person name="Ma J."/>
        </authorList>
    </citation>
    <scope>NUCLEOTIDE SEQUENCE [LARGE SCALE GENOMIC DNA]</scope>
    <source>
        <strain evidence="12">JCM 17551</strain>
    </source>
</reference>
<evidence type="ECO:0000256" key="3">
    <source>
        <dbReference type="ARBA" id="ARBA00022475"/>
    </source>
</evidence>
<dbReference type="InterPro" id="IPR011050">
    <property type="entry name" value="Pectin_lyase_fold/virulence"/>
</dbReference>
<gene>
    <name evidence="11" type="ORF">GCM10022277_12770</name>
</gene>
<dbReference type="PROSITE" id="PS50853">
    <property type="entry name" value="FN3"/>
    <property type="match status" value="1"/>
</dbReference>
<feature type="chain" id="PRO_5047319260" description="Fibronectin type-III domain-containing protein" evidence="9">
    <location>
        <begin position="27"/>
        <end position="1304"/>
    </location>
</feature>
<dbReference type="InterPro" id="IPR013783">
    <property type="entry name" value="Ig-like_fold"/>
</dbReference>
<evidence type="ECO:0000313" key="11">
    <source>
        <dbReference type="EMBL" id="GAA3918900.1"/>
    </source>
</evidence>
<proteinExistence type="predicted"/>
<dbReference type="CDD" id="cd00063">
    <property type="entry name" value="FN3"/>
    <property type="match status" value="1"/>
</dbReference>
<dbReference type="Pfam" id="PF18884">
    <property type="entry name" value="TSP3_bac"/>
    <property type="match status" value="2"/>
</dbReference>
<dbReference type="Gene3D" id="2.60.40.10">
    <property type="entry name" value="Immunoglobulins"/>
    <property type="match status" value="2"/>
</dbReference>
<dbReference type="InterPro" id="IPR012334">
    <property type="entry name" value="Pectin_lyas_fold"/>
</dbReference>
<feature type="domain" description="Fibronectin type-III" evidence="10">
    <location>
        <begin position="292"/>
        <end position="376"/>
    </location>
</feature>
<evidence type="ECO:0000256" key="8">
    <source>
        <dbReference type="SAM" id="MobiDB-lite"/>
    </source>
</evidence>
<keyword evidence="3" id="KW-1003">Cell membrane</keyword>
<dbReference type="Pfam" id="PF06977">
    <property type="entry name" value="SdiA-regulated"/>
    <property type="match status" value="1"/>
</dbReference>
<keyword evidence="12" id="KW-1185">Reference proteome</keyword>
<accession>A0ABP7MAC4</accession>
<dbReference type="InterPro" id="IPR009722">
    <property type="entry name" value="YjiK/CarP"/>
</dbReference>
<dbReference type="SUPFAM" id="SSF103647">
    <property type="entry name" value="TSP type-3 repeat"/>
    <property type="match status" value="1"/>
</dbReference>
<evidence type="ECO:0000259" key="10">
    <source>
        <dbReference type="PROSITE" id="PS50853"/>
    </source>
</evidence>
<feature type="compositionally biased region" description="Acidic residues" evidence="8">
    <location>
        <begin position="217"/>
        <end position="227"/>
    </location>
</feature>
<evidence type="ECO:0000256" key="6">
    <source>
        <dbReference type="ARBA" id="ARBA00022837"/>
    </source>
</evidence>
<evidence type="ECO:0000256" key="1">
    <source>
        <dbReference type="ARBA" id="ARBA00004236"/>
    </source>
</evidence>
<comment type="caution">
    <text evidence="11">The sequence shown here is derived from an EMBL/GenBank/DDBJ whole genome shotgun (WGS) entry which is preliminary data.</text>
</comment>
<dbReference type="RefSeq" id="WP_344796642.1">
    <property type="nucleotide sequence ID" value="NZ_BAABBN010000004.1"/>
</dbReference>
<organism evidence="11 12">
    <name type="scientific">Litoribacillus peritrichatus</name>
    <dbReference type="NCBI Taxonomy" id="718191"/>
    <lineage>
        <taxon>Bacteria</taxon>
        <taxon>Pseudomonadati</taxon>
        <taxon>Pseudomonadota</taxon>
        <taxon>Gammaproteobacteria</taxon>
        <taxon>Oceanospirillales</taxon>
        <taxon>Oceanospirillaceae</taxon>
        <taxon>Litoribacillus</taxon>
    </lineage>
</organism>
<evidence type="ECO:0000256" key="9">
    <source>
        <dbReference type="SAM" id="SignalP"/>
    </source>
</evidence>
<dbReference type="Gene3D" id="2.60.120.200">
    <property type="match status" value="1"/>
</dbReference>
<dbReference type="InterPro" id="IPR028974">
    <property type="entry name" value="TSP_type-3_rpt"/>
</dbReference>
<feature type="compositionally biased region" description="Low complexity" evidence="8">
    <location>
        <begin position="258"/>
        <end position="271"/>
    </location>
</feature>
<protein>
    <recommendedName>
        <fullName evidence="10">Fibronectin type-III domain-containing protein</fullName>
    </recommendedName>
</protein>
<dbReference type="Gene3D" id="2.160.20.10">
    <property type="entry name" value="Single-stranded right-handed beta-helix, Pectin lyase-like"/>
    <property type="match status" value="1"/>
</dbReference>
<keyword evidence="4" id="KW-0964">Secreted</keyword>
<evidence type="ECO:0000256" key="5">
    <source>
        <dbReference type="ARBA" id="ARBA00022729"/>
    </source>
</evidence>
<feature type="signal peptide" evidence="9">
    <location>
        <begin position="1"/>
        <end position="26"/>
    </location>
</feature>
<dbReference type="SUPFAM" id="SSF50956">
    <property type="entry name" value="Thermostable phytase (3-phytase)"/>
    <property type="match status" value="1"/>
</dbReference>
<name>A0ABP7MAC4_9GAMM</name>
<dbReference type="InterPro" id="IPR036116">
    <property type="entry name" value="FN3_sf"/>
</dbReference>
<dbReference type="EMBL" id="BAABBN010000004">
    <property type="protein sequence ID" value="GAA3918900.1"/>
    <property type="molecule type" value="Genomic_DNA"/>
</dbReference>
<evidence type="ECO:0000313" key="12">
    <source>
        <dbReference type="Proteomes" id="UP001501565"/>
    </source>
</evidence>
<evidence type="ECO:0000256" key="2">
    <source>
        <dbReference type="ARBA" id="ARBA00004613"/>
    </source>
</evidence>
<dbReference type="SUPFAM" id="SSF49265">
    <property type="entry name" value="Fibronectin type III"/>
    <property type="match status" value="1"/>
</dbReference>